<dbReference type="PANTHER" id="PTHR24221:SF653">
    <property type="entry name" value="TRANSPORT ATP-BINDING PROTEIN CYDC"/>
    <property type="match status" value="1"/>
</dbReference>
<comment type="subcellular location">
    <subcellularLocation>
        <location evidence="1">Cell membrane</location>
        <topology evidence="1">Multi-pass membrane protein</topology>
    </subcellularLocation>
</comment>
<dbReference type="InterPro" id="IPR014223">
    <property type="entry name" value="ABC_CydC/D"/>
</dbReference>
<evidence type="ECO:0000256" key="8">
    <source>
        <dbReference type="SAM" id="Phobius"/>
    </source>
</evidence>
<keyword evidence="5" id="KW-0067">ATP-binding</keyword>
<keyword evidence="12" id="KW-1185">Reference proteome</keyword>
<dbReference type="InterPro" id="IPR003593">
    <property type="entry name" value="AAA+_ATPase"/>
</dbReference>
<dbReference type="InterPro" id="IPR039421">
    <property type="entry name" value="Type_1_exporter"/>
</dbReference>
<dbReference type="SMART" id="SM00382">
    <property type="entry name" value="AAA"/>
    <property type="match status" value="1"/>
</dbReference>
<keyword evidence="6 8" id="KW-1133">Transmembrane helix</keyword>
<dbReference type="SUPFAM" id="SSF90123">
    <property type="entry name" value="ABC transporter transmembrane region"/>
    <property type="match status" value="1"/>
</dbReference>
<sequence length="566" mass="60729">MKLWWQLAGPWIKQHWRLSILALFLALSTVFAGVGLLTVSGWFLTGAFLAGSSLVFNLFVPSALVRGLSMWRIASRYAERVCGHMVTLDLQAEIRTGSFARLAAFKPAQLAQYRDGDLLARLINDIERLDTFFLLIITPVFTAVIAGTFFSLLMGAALPLMGWILLVVLCLAAGVLPYLLARKTAAAGLEVQAANAELRALAHEAIAAHTDLLVFGVSHLAQQQFDQAGLRLAKAQQRVTQAGSFGALIQQFLMGALVLALLWLGANAQAQQELSAPVWVGLLLGTMGLFEILSPIMRGAAGLGAVQAAAQRIQDLTIGPAANTQAKAVQAQPTAILPATGPLHLQDVCVAYENQPVLNGLDLCVDQGQRIAIRGLSGTGKTTLLMAIMQVQPLSSGTITYGSVNLTAVNSPLLYQRMALLSQHSPVFMGTIRHNLLLADPQASDERLWEVLQQVHLANHIEQIGGLDAWVGEGGNTLSTGQIRRLCLARILLSRASVWLLDEPTSGLDKATADAWFSNLQQVAQDRTVIIVTHASLPSGVVDENFILAGGRLHPQAQQAAKKNTA</sequence>
<dbReference type="SUPFAM" id="SSF52540">
    <property type="entry name" value="P-loop containing nucleoside triphosphate hydrolases"/>
    <property type="match status" value="1"/>
</dbReference>
<dbReference type="InterPro" id="IPR027417">
    <property type="entry name" value="P-loop_NTPase"/>
</dbReference>
<feature type="domain" description="ABC transporter" evidence="9">
    <location>
        <begin position="343"/>
        <end position="564"/>
    </location>
</feature>
<evidence type="ECO:0000256" key="1">
    <source>
        <dbReference type="ARBA" id="ARBA00004651"/>
    </source>
</evidence>
<gene>
    <name evidence="11" type="primary">cydC</name>
    <name evidence="11" type="ORF">JHL22_09130</name>
</gene>
<dbReference type="InterPro" id="IPR003439">
    <property type="entry name" value="ABC_transporter-like_ATP-bd"/>
</dbReference>
<dbReference type="NCBIfam" id="TIGR02868">
    <property type="entry name" value="CydC"/>
    <property type="match status" value="1"/>
</dbReference>
<keyword evidence="4" id="KW-0547">Nucleotide-binding</keyword>
<dbReference type="EMBL" id="JAENGP010000009">
    <property type="protein sequence ID" value="MBK1781381.1"/>
    <property type="molecule type" value="Genomic_DNA"/>
</dbReference>
<dbReference type="InterPro" id="IPR036640">
    <property type="entry name" value="ABC1_TM_sf"/>
</dbReference>
<dbReference type="PROSITE" id="PS50893">
    <property type="entry name" value="ABC_TRANSPORTER_2"/>
    <property type="match status" value="1"/>
</dbReference>
<dbReference type="InterPro" id="IPR011527">
    <property type="entry name" value="ABC1_TM_dom"/>
</dbReference>
<keyword evidence="7 8" id="KW-0472">Membrane</keyword>
<keyword evidence="2" id="KW-1003">Cell membrane</keyword>
<evidence type="ECO:0000256" key="6">
    <source>
        <dbReference type="ARBA" id="ARBA00022989"/>
    </source>
</evidence>
<dbReference type="RefSeq" id="WP_200236225.1">
    <property type="nucleotide sequence ID" value="NZ_JAENGP010000009.1"/>
</dbReference>
<evidence type="ECO:0000256" key="3">
    <source>
        <dbReference type="ARBA" id="ARBA00022692"/>
    </source>
</evidence>
<keyword evidence="3 8" id="KW-0812">Transmembrane</keyword>
<dbReference type="Gene3D" id="1.20.1560.10">
    <property type="entry name" value="ABC transporter type 1, transmembrane domain"/>
    <property type="match status" value="1"/>
</dbReference>
<evidence type="ECO:0000313" key="11">
    <source>
        <dbReference type="EMBL" id="MBK1781381.1"/>
    </source>
</evidence>
<evidence type="ECO:0000313" key="12">
    <source>
        <dbReference type="Proteomes" id="UP000635316"/>
    </source>
</evidence>
<dbReference type="Proteomes" id="UP000635316">
    <property type="component" value="Unassembled WGS sequence"/>
</dbReference>
<dbReference type="PROSITE" id="PS50929">
    <property type="entry name" value="ABC_TM1F"/>
    <property type="match status" value="1"/>
</dbReference>
<evidence type="ECO:0000256" key="4">
    <source>
        <dbReference type="ARBA" id="ARBA00022741"/>
    </source>
</evidence>
<evidence type="ECO:0000256" key="5">
    <source>
        <dbReference type="ARBA" id="ARBA00022840"/>
    </source>
</evidence>
<accession>A0ABS1EBV3</accession>
<feature type="transmembrane region" description="Helical" evidence="8">
    <location>
        <begin position="42"/>
        <end position="65"/>
    </location>
</feature>
<evidence type="ECO:0000259" key="10">
    <source>
        <dbReference type="PROSITE" id="PS50929"/>
    </source>
</evidence>
<feature type="transmembrane region" description="Helical" evidence="8">
    <location>
        <begin position="160"/>
        <end position="180"/>
    </location>
</feature>
<feature type="transmembrane region" description="Helical" evidence="8">
    <location>
        <begin position="276"/>
        <end position="293"/>
    </location>
</feature>
<name>A0ABS1EBV3_9BURK</name>
<reference evidence="11 12" key="1">
    <citation type="submission" date="2020-12" db="EMBL/GenBank/DDBJ databases">
        <authorList>
            <person name="Lu T."/>
            <person name="Wang Q."/>
            <person name="Han X."/>
        </authorList>
    </citation>
    <scope>NUCLEOTIDE SEQUENCE [LARGE SCALE GENOMIC DNA]</scope>
    <source>
        <strain evidence="11 12">WQ 585</strain>
    </source>
</reference>
<feature type="transmembrane region" description="Helical" evidence="8">
    <location>
        <begin position="131"/>
        <end position="154"/>
    </location>
</feature>
<organism evidence="11 12">
    <name type="scientific">Advenella mandrilli</name>
    <dbReference type="NCBI Taxonomy" id="2800330"/>
    <lineage>
        <taxon>Bacteria</taxon>
        <taxon>Pseudomonadati</taxon>
        <taxon>Pseudomonadota</taxon>
        <taxon>Betaproteobacteria</taxon>
        <taxon>Burkholderiales</taxon>
        <taxon>Alcaligenaceae</taxon>
    </lineage>
</organism>
<evidence type="ECO:0000256" key="2">
    <source>
        <dbReference type="ARBA" id="ARBA00022475"/>
    </source>
</evidence>
<feature type="transmembrane region" description="Helical" evidence="8">
    <location>
        <begin position="242"/>
        <end position="264"/>
    </location>
</feature>
<dbReference type="PANTHER" id="PTHR24221">
    <property type="entry name" value="ATP-BINDING CASSETTE SUB-FAMILY B"/>
    <property type="match status" value="1"/>
</dbReference>
<dbReference type="Pfam" id="PF00005">
    <property type="entry name" value="ABC_tran"/>
    <property type="match status" value="1"/>
</dbReference>
<dbReference type="Gene3D" id="3.40.50.300">
    <property type="entry name" value="P-loop containing nucleotide triphosphate hydrolases"/>
    <property type="match status" value="1"/>
</dbReference>
<evidence type="ECO:0000256" key="7">
    <source>
        <dbReference type="ARBA" id="ARBA00023136"/>
    </source>
</evidence>
<comment type="caution">
    <text evidence="11">The sequence shown here is derived from an EMBL/GenBank/DDBJ whole genome shotgun (WGS) entry which is preliminary data.</text>
</comment>
<feature type="domain" description="ABC transmembrane type-1" evidence="10">
    <location>
        <begin position="20"/>
        <end position="308"/>
    </location>
</feature>
<protein>
    <submittedName>
        <fullName evidence="11">Thiol reductant ABC exporter subunit CydC</fullName>
    </submittedName>
</protein>
<dbReference type="Pfam" id="PF00664">
    <property type="entry name" value="ABC_membrane"/>
    <property type="match status" value="1"/>
</dbReference>
<evidence type="ECO:0000259" key="9">
    <source>
        <dbReference type="PROSITE" id="PS50893"/>
    </source>
</evidence>
<proteinExistence type="predicted"/>